<keyword evidence="7" id="KW-1185">Reference proteome</keyword>
<dbReference type="SUPFAM" id="SSF51905">
    <property type="entry name" value="FAD/NAD(P)-binding domain"/>
    <property type="match status" value="1"/>
</dbReference>
<evidence type="ECO:0000256" key="1">
    <source>
        <dbReference type="ARBA" id="ARBA00001974"/>
    </source>
</evidence>
<dbReference type="RefSeq" id="WP_271139263.1">
    <property type="nucleotide sequence ID" value="NZ_JAPYYP010000001.1"/>
</dbReference>
<evidence type="ECO:0000256" key="4">
    <source>
        <dbReference type="ARBA" id="ARBA00023002"/>
    </source>
</evidence>
<dbReference type="PRINTS" id="PR00368">
    <property type="entry name" value="FADPNR"/>
</dbReference>
<dbReference type="GO" id="GO:0016491">
    <property type="term" value="F:oxidoreductase activity"/>
    <property type="evidence" value="ECO:0007669"/>
    <property type="project" value="UniProtKB-KW"/>
</dbReference>
<comment type="caution">
    <text evidence="6">The sequence shown here is derived from an EMBL/GenBank/DDBJ whole genome shotgun (WGS) entry which is preliminary data.</text>
</comment>
<dbReference type="AlphaFoldDB" id="A0A9X3TM06"/>
<evidence type="ECO:0000256" key="3">
    <source>
        <dbReference type="ARBA" id="ARBA00022630"/>
    </source>
</evidence>
<comment type="subunit">
    <text evidence="2">Homodimer.</text>
</comment>
<dbReference type="Pfam" id="PF07992">
    <property type="entry name" value="Pyr_redox_2"/>
    <property type="match status" value="1"/>
</dbReference>
<dbReference type="PANTHER" id="PTHR48105">
    <property type="entry name" value="THIOREDOXIN REDUCTASE 1-RELATED-RELATED"/>
    <property type="match status" value="1"/>
</dbReference>
<accession>A0A9X3TM06</accession>
<dbReference type="InterPro" id="IPR050097">
    <property type="entry name" value="Ferredoxin-NADP_redctase_2"/>
</dbReference>
<comment type="cofactor">
    <cofactor evidence="1">
        <name>FAD</name>
        <dbReference type="ChEBI" id="CHEBI:57692"/>
    </cofactor>
</comment>
<name>A0A9X3TM06_9BACL</name>
<organism evidence="6 7">
    <name type="scientific">Brevibacillus thermoruber</name>
    <dbReference type="NCBI Taxonomy" id="33942"/>
    <lineage>
        <taxon>Bacteria</taxon>
        <taxon>Bacillati</taxon>
        <taxon>Bacillota</taxon>
        <taxon>Bacilli</taxon>
        <taxon>Bacillales</taxon>
        <taxon>Paenibacillaceae</taxon>
        <taxon>Brevibacillus</taxon>
    </lineage>
</organism>
<dbReference type="InterPro" id="IPR036188">
    <property type="entry name" value="FAD/NAD-bd_sf"/>
</dbReference>
<dbReference type="InterPro" id="IPR023753">
    <property type="entry name" value="FAD/NAD-binding_dom"/>
</dbReference>
<keyword evidence="3" id="KW-0285">Flavoprotein</keyword>
<sequence>MVFDSIIIGGGIAGLQTAIQLSRCLRKVAVVDANGGRSTAAKAYRNILGFPDGVSGKALREAGRTHAVRLGVQLFSDEVSELSEHDGLFSARLRVAGSHLQGRTVVLAAGISDPFPDIPGIGACLGKSVFICPDCDGYETVGQATAVIGAAPQAADMAVQLRYYTDRLTVINHAGSPIGPREGETFQSLSLDVLNERVERFDHQNGMLTGLVLSGGDTLSVCRAFLAFPGARVNTDLLRPFSVRFNEKGHVLVDPRTKETDHRNIWAVGDVIPHSQQVAIAMGDGAQAAIWIHKRLQENGK</sequence>
<proteinExistence type="predicted"/>
<evidence type="ECO:0000256" key="2">
    <source>
        <dbReference type="ARBA" id="ARBA00011738"/>
    </source>
</evidence>
<dbReference type="Gene3D" id="3.50.50.60">
    <property type="entry name" value="FAD/NAD(P)-binding domain"/>
    <property type="match status" value="2"/>
</dbReference>
<reference evidence="6" key="1">
    <citation type="submission" date="2022-12" db="EMBL/GenBank/DDBJ databases">
        <title>Draft genome sequence of the thermophilic strain Brevibacillus thermoruber HT42, isolated from Los Humeros, Puebla, Mexico, with biotechnological potential.</title>
        <authorList>
            <person name="Lara Sanchez J."/>
            <person name="Solis Palacios R."/>
            <person name="Bustos Baena A.S."/>
            <person name="Ruz Baez A.E."/>
            <person name="Espinosa Luna G."/>
            <person name="Oliart Ros R.M."/>
        </authorList>
    </citation>
    <scope>NUCLEOTIDE SEQUENCE</scope>
    <source>
        <strain evidence="6">HT42</strain>
    </source>
</reference>
<evidence type="ECO:0000259" key="5">
    <source>
        <dbReference type="Pfam" id="PF07992"/>
    </source>
</evidence>
<keyword evidence="4" id="KW-0560">Oxidoreductase</keyword>
<dbReference type="PRINTS" id="PR00469">
    <property type="entry name" value="PNDRDTASEII"/>
</dbReference>
<feature type="domain" description="FAD/NAD(P)-binding" evidence="5">
    <location>
        <begin position="4"/>
        <end position="284"/>
    </location>
</feature>
<evidence type="ECO:0000313" key="7">
    <source>
        <dbReference type="Proteomes" id="UP001151071"/>
    </source>
</evidence>
<protein>
    <submittedName>
        <fullName evidence="6">NAD(P)/FAD-dependent oxidoreductase</fullName>
    </submittedName>
</protein>
<dbReference type="EMBL" id="JAPYYP010000001">
    <property type="protein sequence ID" value="MDA5106904.1"/>
    <property type="molecule type" value="Genomic_DNA"/>
</dbReference>
<evidence type="ECO:0000313" key="6">
    <source>
        <dbReference type="EMBL" id="MDA5106904.1"/>
    </source>
</evidence>
<dbReference type="Proteomes" id="UP001151071">
    <property type="component" value="Unassembled WGS sequence"/>
</dbReference>
<gene>
    <name evidence="6" type="ORF">O3V59_00880</name>
</gene>